<accession>A0A2S3UKN5</accession>
<name>A0A2S3UKN5_9HYPH</name>
<evidence type="ECO:0000313" key="1">
    <source>
        <dbReference type="EMBL" id="POF28123.1"/>
    </source>
</evidence>
<keyword evidence="2" id="KW-1185">Reference proteome</keyword>
<reference evidence="1 2" key="1">
    <citation type="submission" date="2018-01" db="EMBL/GenBank/DDBJ databases">
        <title>Genomic Encyclopedia of Archaeal and Bacterial Type Strains, Phase II (KMG-II): from individual species to whole genera.</title>
        <authorList>
            <person name="Goeker M."/>
        </authorList>
    </citation>
    <scope>NUCLEOTIDE SEQUENCE [LARGE SCALE GENOMIC DNA]</scope>
    <source>
        <strain evidence="1 2">DSM 17023</strain>
    </source>
</reference>
<dbReference type="AlphaFoldDB" id="A0A2S3UKN5"/>
<comment type="caution">
    <text evidence="1">The sequence shown here is derived from an EMBL/GenBank/DDBJ whole genome shotgun (WGS) entry which is preliminary data.</text>
</comment>
<evidence type="ECO:0000313" key="2">
    <source>
        <dbReference type="Proteomes" id="UP000236959"/>
    </source>
</evidence>
<proteinExistence type="predicted"/>
<dbReference type="EMBL" id="PPCN01000017">
    <property type="protein sequence ID" value="POF28123.1"/>
    <property type="molecule type" value="Genomic_DNA"/>
</dbReference>
<dbReference type="Proteomes" id="UP000236959">
    <property type="component" value="Unassembled WGS sequence"/>
</dbReference>
<sequence length="74" mass="8672">MPPEIRRIYSPLCGSSRRDGFLRKILRAWTSWSTCRGRRRTLSSLPDDILRDILADEDAERAREEIRRSLLGID</sequence>
<protein>
    <submittedName>
        <fullName evidence="1">Uncharacterized protein DUF1127</fullName>
    </submittedName>
</protein>
<gene>
    <name evidence="1" type="ORF">CLV41_11757</name>
</gene>
<organism evidence="1 2">
    <name type="scientific">Roseibium marinum</name>
    <dbReference type="NCBI Taxonomy" id="281252"/>
    <lineage>
        <taxon>Bacteria</taxon>
        <taxon>Pseudomonadati</taxon>
        <taxon>Pseudomonadota</taxon>
        <taxon>Alphaproteobacteria</taxon>
        <taxon>Hyphomicrobiales</taxon>
        <taxon>Stappiaceae</taxon>
        <taxon>Roseibium</taxon>
    </lineage>
</organism>